<dbReference type="PANTHER" id="PTHR30537:SF5">
    <property type="entry name" value="HTH-TYPE TRANSCRIPTIONAL ACTIVATOR TTDR-RELATED"/>
    <property type="match status" value="1"/>
</dbReference>
<accession>A0ABS6XLE7</accession>
<dbReference type="PANTHER" id="PTHR30537">
    <property type="entry name" value="HTH-TYPE TRANSCRIPTIONAL REGULATOR"/>
    <property type="match status" value="1"/>
</dbReference>
<sequence length="310" mass="34182">MGGGDYAELRAFMMVVDTRSFREAAGRLGITPSALSRTIKRLEERLGQRLLNRTTRAVSPSEAGQSLYTRLVPAVAGLEEAVHDTLAQRGDAVGTVRLNLPRLTAEVLLMPRLAQFIALYPGIHLDMVIDDALSDVVGKGFDAGIRMGELLEKDMIAIRLSPPFRNAIVATPGYLAAHGTPHSPQDLKHHRCINYRWGSNCQSWRWPFESEDGPLEINVEGPFSVNDTGLLKGAALSGVGLACVSETLVEHELARGDLVRVLEPWSKRYAGFFLYHPSRRRTPPALRALIDFLAEQPSQNGRPAMQNRPQ</sequence>
<keyword evidence="7" id="KW-1185">Reference proteome</keyword>
<dbReference type="Proteomes" id="UP001197214">
    <property type="component" value="Unassembled WGS sequence"/>
</dbReference>
<feature type="domain" description="HTH lysR-type" evidence="5">
    <location>
        <begin position="1"/>
        <end position="61"/>
    </location>
</feature>
<dbReference type="InterPro" id="IPR058163">
    <property type="entry name" value="LysR-type_TF_proteobact-type"/>
</dbReference>
<keyword evidence="2" id="KW-0805">Transcription regulation</keyword>
<dbReference type="CDD" id="cd08474">
    <property type="entry name" value="PBP2_CrgA_like_5"/>
    <property type="match status" value="1"/>
</dbReference>
<name>A0ABS6XLE7_9SPHN</name>
<protein>
    <submittedName>
        <fullName evidence="6">LysR family transcriptional regulator</fullName>
    </submittedName>
</protein>
<dbReference type="InterPro" id="IPR005119">
    <property type="entry name" value="LysR_subst-bd"/>
</dbReference>
<keyword evidence="4" id="KW-0804">Transcription</keyword>
<dbReference type="EMBL" id="JAHWZX010000007">
    <property type="protein sequence ID" value="MBW4331000.1"/>
    <property type="molecule type" value="Genomic_DNA"/>
</dbReference>
<evidence type="ECO:0000256" key="1">
    <source>
        <dbReference type="ARBA" id="ARBA00009437"/>
    </source>
</evidence>
<evidence type="ECO:0000313" key="7">
    <source>
        <dbReference type="Proteomes" id="UP001197214"/>
    </source>
</evidence>
<keyword evidence="3" id="KW-0238">DNA-binding</keyword>
<evidence type="ECO:0000256" key="3">
    <source>
        <dbReference type="ARBA" id="ARBA00023125"/>
    </source>
</evidence>
<dbReference type="PROSITE" id="PS50931">
    <property type="entry name" value="HTH_LYSR"/>
    <property type="match status" value="1"/>
</dbReference>
<comment type="caution">
    <text evidence="6">The sequence shown here is derived from an EMBL/GenBank/DDBJ whole genome shotgun (WGS) entry which is preliminary data.</text>
</comment>
<dbReference type="Pfam" id="PF03466">
    <property type="entry name" value="LysR_substrate"/>
    <property type="match status" value="1"/>
</dbReference>
<evidence type="ECO:0000256" key="4">
    <source>
        <dbReference type="ARBA" id="ARBA00023163"/>
    </source>
</evidence>
<organism evidence="6 7">
    <name type="scientific">Stakelama flava</name>
    <dbReference type="NCBI Taxonomy" id="2860338"/>
    <lineage>
        <taxon>Bacteria</taxon>
        <taxon>Pseudomonadati</taxon>
        <taxon>Pseudomonadota</taxon>
        <taxon>Alphaproteobacteria</taxon>
        <taxon>Sphingomonadales</taxon>
        <taxon>Sphingomonadaceae</taxon>
        <taxon>Stakelama</taxon>
    </lineage>
</organism>
<comment type="similarity">
    <text evidence="1">Belongs to the LysR transcriptional regulatory family.</text>
</comment>
<evidence type="ECO:0000256" key="2">
    <source>
        <dbReference type="ARBA" id="ARBA00023015"/>
    </source>
</evidence>
<proteinExistence type="inferred from homology"/>
<evidence type="ECO:0000313" key="6">
    <source>
        <dbReference type="EMBL" id="MBW4331000.1"/>
    </source>
</evidence>
<dbReference type="InterPro" id="IPR000847">
    <property type="entry name" value="LysR_HTH_N"/>
</dbReference>
<gene>
    <name evidence="6" type="ORF">KY084_08955</name>
</gene>
<dbReference type="Pfam" id="PF00126">
    <property type="entry name" value="HTH_1"/>
    <property type="match status" value="1"/>
</dbReference>
<reference evidence="6 7" key="1">
    <citation type="submission" date="2021-07" db="EMBL/GenBank/DDBJ databases">
        <title>Stakelama flava sp. nov., a novel endophytic bacterium isolated from branch of Kandelia candel.</title>
        <authorList>
            <person name="Tuo L."/>
        </authorList>
    </citation>
    <scope>NUCLEOTIDE SEQUENCE [LARGE SCALE GENOMIC DNA]</scope>
    <source>
        <strain evidence="6 7">CBK3Z-3</strain>
    </source>
</reference>
<evidence type="ECO:0000259" key="5">
    <source>
        <dbReference type="PROSITE" id="PS50931"/>
    </source>
</evidence>